<name>A0AAV4Y4T5_CAEEX</name>
<sequence length="164" mass="18138">MEGVVPTWVSKYYYYKTSHHITVPTADVCVKLCLSTHFPKSGIWGGGLYQPGVSTTITPQHRIISLCRQWMWIKLYISTNIPKSGVWACGCSTNLLSCNFERTHSKVGILGGLLPKEAHTGLQIYRIPPCGHKSFRFGVACPVSTKKACHGSLTFRPSGSRVPK</sequence>
<gene>
    <name evidence="1" type="ORF">CEXT_252161</name>
</gene>
<proteinExistence type="predicted"/>
<dbReference type="AlphaFoldDB" id="A0AAV4Y4T5"/>
<reference evidence="1 2" key="1">
    <citation type="submission" date="2021-06" db="EMBL/GenBank/DDBJ databases">
        <title>Caerostris extrusa draft genome.</title>
        <authorList>
            <person name="Kono N."/>
            <person name="Arakawa K."/>
        </authorList>
    </citation>
    <scope>NUCLEOTIDE SEQUENCE [LARGE SCALE GENOMIC DNA]</scope>
</reference>
<keyword evidence="2" id="KW-1185">Reference proteome</keyword>
<evidence type="ECO:0000313" key="2">
    <source>
        <dbReference type="Proteomes" id="UP001054945"/>
    </source>
</evidence>
<dbReference type="Proteomes" id="UP001054945">
    <property type="component" value="Unassembled WGS sequence"/>
</dbReference>
<comment type="caution">
    <text evidence="1">The sequence shown here is derived from an EMBL/GenBank/DDBJ whole genome shotgun (WGS) entry which is preliminary data.</text>
</comment>
<accession>A0AAV4Y4T5</accession>
<organism evidence="1 2">
    <name type="scientific">Caerostris extrusa</name>
    <name type="common">Bark spider</name>
    <name type="synonym">Caerostris bankana</name>
    <dbReference type="NCBI Taxonomy" id="172846"/>
    <lineage>
        <taxon>Eukaryota</taxon>
        <taxon>Metazoa</taxon>
        <taxon>Ecdysozoa</taxon>
        <taxon>Arthropoda</taxon>
        <taxon>Chelicerata</taxon>
        <taxon>Arachnida</taxon>
        <taxon>Araneae</taxon>
        <taxon>Araneomorphae</taxon>
        <taxon>Entelegynae</taxon>
        <taxon>Araneoidea</taxon>
        <taxon>Araneidae</taxon>
        <taxon>Caerostris</taxon>
    </lineage>
</organism>
<evidence type="ECO:0000313" key="1">
    <source>
        <dbReference type="EMBL" id="GIZ02118.1"/>
    </source>
</evidence>
<protein>
    <submittedName>
        <fullName evidence="1">Uncharacterized protein</fullName>
    </submittedName>
</protein>
<dbReference type="EMBL" id="BPLR01001397">
    <property type="protein sequence ID" value="GIZ02118.1"/>
    <property type="molecule type" value="Genomic_DNA"/>
</dbReference>